<dbReference type="PANTHER" id="PTHR19328:SF40">
    <property type="entry name" value="BLL0591 PROTEIN"/>
    <property type="match status" value="1"/>
</dbReference>
<dbReference type="STRING" id="23.BEL05_09820"/>
<dbReference type="PANTHER" id="PTHR19328">
    <property type="entry name" value="HEDGEHOG-INTERACTING PROTEIN"/>
    <property type="match status" value="1"/>
</dbReference>
<dbReference type="Proteomes" id="UP000095230">
    <property type="component" value="Unassembled WGS sequence"/>
</dbReference>
<feature type="signal peptide" evidence="1">
    <location>
        <begin position="1"/>
        <end position="19"/>
    </location>
</feature>
<evidence type="ECO:0000313" key="4">
    <source>
        <dbReference type="Proteomes" id="UP000095230"/>
    </source>
</evidence>
<protein>
    <submittedName>
        <fullName evidence="3">Sorbosone dehydrogenase</fullName>
    </submittedName>
</protein>
<feature type="chain" id="PRO_5009178995" evidence="1">
    <location>
        <begin position="20"/>
        <end position="365"/>
    </location>
</feature>
<feature type="domain" description="Glucose/Sorbosone dehydrogenase" evidence="2">
    <location>
        <begin position="135"/>
        <end position="351"/>
    </location>
</feature>
<dbReference type="SUPFAM" id="SSF50952">
    <property type="entry name" value="Soluble quinoprotein glucose dehydrogenase"/>
    <property type="match status" value="1"/>
</dbReference>
<evidence type="ECO:0000256" key="1">
    <source>
        <dbReference type="SAM" id="SignalP"/>
    </source>
</evidence>
<dbReference type="OrthoDB" id="9770043at2"/>
<organism evidence="3 4">
    <name type="scientific">Shewanella colwelliana</name>
    <name type="common">Alteromonas colwelliana</name>
    <dbReference type="NCBI Taxonomy" id="23"/>
    <lineage>
        <taxon>Bacteria</taxon>
        <taxon>Pseudomonadati</taxon>
        <taxon>Pseudomonadota</taxon>
        <taxon>Gammaproteobacteria</taxon>
        <taxon>Alteromonadales</taxon>
        <taxon>Shewanellaceae</taxon>
        <taxon>Shewanella</taxon>
    </lineage>
</organism>
<comment type="caution">
    <text evidence="3">The sequence shown here is derived from an EMBL/GenBank/DDBJ whole genome shotgun (WGS) entry which is preliminary data.</text>
</comment>
<gene>
    <name evidence="3" type="ORF">BEL05_09820</name>
</gene>
<accession>A0A1E5IRK3</accession>
<keyword evidence="1" id="KW-0732">Signal</keyword>
<reference evidence="3 4" key="1">
    <citation type="submission" date="2016-07" db="EMBL/GenBank/DDBJ databases">
        <title>Whole-genome of two Shewanella species isolated from a digestive organ of sea cucumber Apostichopus japonicus Selenka 1867.</title>
        <authorList>
            <person name="Hong H.-H."/>
            <person name="Choi H."/>
            <person name="Cheon S."/>
            <person name="Oh J.-S."/>
            <person name="Lee H.-G."/>
            <person name="Park C."/>
        </authorList>
    </citation>
    <scope>NUCLEOTIDE SEQUENCE [LARGE SCALE GENOMIC DNA]</scope>
    <source>
        <strain evidence="3 4">CSB03KR</strain>
    </source>
</reference>
<evidence type="ECO:0000313" key="3">
    <source>
        <dbReference type="EMBL" id="OEG72573.1"/>
    </source>
</evidence>
<name>A0A1E5IRK3_SHECO</name>
<dbReference type="Pfam" id="PF07995">
    <property type="entry name" value="GSDH"/>
    <property type="match status" value="1"/>
</dbReference>
<sequence>MKKQQLLVAAFLFLPAICAALPLETIVLPPGFEIEIYAEGVDNARQMALGNQGTVFVGSRKAGKLHALRDTNNDGKPDQMIELARNLFLPSGITFHNTDLYVAEVDKIWRYPNIEATLPDTPPPELVYDKLPNKSHHGWKFIRFGPDGLLYIPIGAPCNVCESETPFASIIKLNIDTKQVATVAIGVRNSVGFDFHPTTGQLWFTDNGRDMMGDDLPDDELNHVTKEGQHFGFPYIHNADVIDPEFGHKASSINNTVPVLNLGAHVAALGMEFYQGEQFPSSYRGNIFIAEHGSWNRSSKVGYRIVRVELEGNKVVNSEVFASGWLQGEKSWGRPAAVLTLNDGSLLISDDAANAVYRISYSETE</sequence>
<evidence type="ECO:0000259" key="2">
    <source>
        <dbReference type="Pfam" id="PF07995"/>
    </source>
</evidence>
<dbReference type="AlphaFoldDB" id="A0A1E5IRK3"/>
<dbReference type="InterPro" id="IPR012938">
    <property type="entry name" value="Glc/Sorbosone_DH"/>
</dbReference>
<dbReference type="Gene3D" id="2.120.10.30">
    <property type="entry name" value="TolB, C-terminal domain"/>
    <property type="match status" value="1"/>
</dbReference>
<proteinExistence type="predicted"/>
<dbReference type="EMBL" id="MCBT01000046">
    <property type="protein sequence ID" value="OEG72573.1"/>
    <property type="molecule type" value="Genomic_DNA"/>
</dbReference>
<dbReference type="InterPro" id="IPR011041">
    <property type="entry name" value="Quinoprot_gluc/sorb_DH_b-prop"/>
</dbReference>
<dbReference type="InterPro" id="IPR011042">
    <property type="entry name" value="6-blade_b-propeller_TolB-like"/>
</dbReference>
<dbReference type="RefSeq" id="WP_069671752.1">
    <property type="nucleotide sequence ID" value="NZ_MCBT01000046.1"/>
</dbReference>